<keyword evidence="4" id="KW-0769">Symport</keyword>
<reference evidence="9 10" key="1">
    <citation type="submission" date="2020-10" db="EMBL/GenBank/DDBJ databases">
        <title>Wide distribution of Phycisphaera-like planctomycetes from WD2101 soil group in peatlands and genome analysis of the first cultivated representative.</title>
        <authorList>
            <person name="Dedysh S.N."/>
            <person name="Beletsky A.V."/>
            <person name="Ivanova A."/>
            <person name="Kulichevskaya I.S."/>
            <person name="Suzina N.E."/>
            <person name="Philippov D.A."/>
            <person name="Rakitin A.L."/>
            <person name="Mardanov A.V."/>
            <person name="Ravin N.V."/>
        </authorList>
    </citation>
    <scope>NUCLEOTIDE SEQUENCE [LARGE SCALE GENOMIC DNA]</scope>
    <source>
        <strain evidence="9 10">M1803</strain>
    </source>
</reference>
<dbReference type="SUPFAM" id="SSF118215">
    <property type="entry name" value="Proton glutamate symport protein"/>
    <property type="match status" value="1"/>
</dbReference>
<dbReference type="InterPro" id="IPR036458">
    <property type="entry name" value="Na:dicarbo_symporter_sf"/>
</dbReference>
<dbReference type="GO" id="GO:0015366">
    <property type="term" value="F:malate:proton symporter activity"/>
    <property type="evidence" value="ECO:0007669"/>
    <property type="project" value="TreeGrafter"/>
</dbReference>
<dbReference type="GO" id="GO:0015141">
    <property type="term" value="F:succinate transmembrane transporter activity"/>
    <property type="evidence" value="ECO:0007669"/>
    <property type="project" value="TreeGrafter"/>
</dbReference>
<evidence type="ECO:0000256" key="3">
    <source>
        <dbReference type="ARBA" id="ARBA00022692"/>
    </source>
</evidence>
<feature type="transmembrane region" description="Helical" evidence="8">
    <location>
        <begin position="371"/>
        <end position="394"/>
    </location>
</feature>
<dbReference type="InterPro" id="IPR018107">
    <property type="entry name" value="Na-dicarboxylate_symporter_CS"/>
</dbReference>
<sequence length="480" mass="50113">MPKALHKNMTAQVLTAIALGVVIGAVKPAWGEAMKPLGDGFIRLVTMVVGPLIFLTIVVGISTMGNLKKVGRVGVKALIYFEVVTTLALLIGMVVANIAKPGHGIVTSSTSTTAPATLPSTQSSATQAPLAPTGPATMPVTAPAPRVAVATPAEVPASAEGAKKQTTVEFLLSVIPNNIFKAFTDGNLLQILVFSVLCGCAIASLGPRCSPLIAGLENLTEVMFRIVAIIMKVAPLGALGAMAYTIGKFGLGSLLPLAKLMVCVYLTMAIFIFVVLGLICRLFGFRLMTYLAYIKEEILLVLGTSSSESALPRMIEKLERLGCSRAIVGMVIPAGYSFNLDGTSIYLSMAVLFIAQALGVELSLGQQLGVMAVLMLTSKGAAAVTGAGLVTLSATLESTHLVPVAGLALLVGVDRFMSEARAITNLIGNGIATICVSKWEGEFDPAMFDEAIRARRLAGQDLAEHAFPVVEPKVHSEIIP</sequence>
<evidence type="ECO:0000256" key="5">
    <source>
        <dbReference type="ARBA" id="ARBA00022989"/>
    </source>
</evidence>
<dbReference type="GO" id="GO:0015138">
    <property type="term" value="F:fumarate transmembrane transporter activity"/>
    <property type="evidence" value="ECO:0007669"/>
    <property type="project" value="TreeGrafter"/>
</dbReference>
<keyword evidence="2" id="KW-0813">Transport</keyword>
<dbReference type="Gene3D" id="1.10.3860.10">
    <property type="entry name" value="Sodium:dicarboxylate symporter"/>
    <property type="match status" value="1"/>
</dbReference>
<dbReference type="InterPro" id="IPR001991">
    <property type="entry name" value="Na-dicarboxylate_symporter"/>
</dbReference>
<feature type="transmembrane region" description="Helical" evidence="8">
    <location>
        <begin position="77"/>
        <end position="99"/>
    </location>
</feature>
<feature type="transmembrane region" description="Helical" evidence="8">
    <location>
        <begin position="188"/>
        <end position="205"/>
    </location>
</feature>
<dbReference type="GO" id="GO:0070778">
    <property type="term" value="P:L-aspartate transmembrane transport"/>
    <property type="evidence" value="ECO:0007669"/>
    <property type="project" value="TreeGrafter"/>
</dbReference>
<organism evidence="9 10">
    <name type="scientific">Humisphaera borealis</name>
    <dbReference type="NCBI Taxonomy" id="2807512"/>
    <lineage>
        <taxon>Bacteria</taxon>
        <taxon>Pseudomonadati</taxon>
        <taxon>Planctomycetota</taxon>
        <taxon>Phycisphaerae</taxon>
        <taxon>Tepidisphaerales</taxon>
        <taxon>Tepidisphaeraceae</taxon>
        <taxon>Humisphaera</taxon>
    </lineage>
</organism>
<accession>A0A7M2WTD5</accession>
<evidence type="ECO:0000313" key="10">
    <source>
        <dbReference type="Proteomes" id="UP000593765"/>
    </source>
</evidence>
<dbReference type="PRINTS" id="PR00173">
    <property type="entry name" value="EDTRNSPORT"/>
</dbReference>
<dbReference type="PROSITE" id="PS00714">
    <property type="entry name" value="NA_DICARBOXYL_SYMP_2"/>
    <property type="match status" value="1"/>
</dbReference>
<feature type="transmembrane region" description="Helical" evidence="8">
    <location>
        <begin position="41"/>
        <end position="65"/>
    </location>
</feature>
<evidence type="ECO:0000313" key="9">
    <source>
        <dbReference type="EMBL" id="QOV88693.1"/>
    </source>
</evidence>
<keyword evidence="3 8" id="KW-0812">Transmembrane</keyword>
<evidence type="ECO:0000256" key="2">
    <source>
        <dbReference type="ARBA" id="ARBA00022448"/>
    </source>
</evidence>
<keyword evidence="5 8" id="KW-1133">Transmembrane helix</keyword>
<feature type="region of interest" description="Disordered" evidence="7">
    <location>
        <begin position="110"/>
        <end position="132"/>
    </location>
</feature>
<dbReference type="Pfam" id="PF00375">
    <property type="entry name" value="SDF"/>
    <property type="match status" value="1"/>
</dbReference>
<feature type="transmembrane region" description="Helical" evidence="8">
    <location>
        <begin position="258"/>
        <end position="280"/>
    </location>
</feature>
<dbReference type="PANTHER" id="PTHR42865:SF1">
    <property type="entry name" value="AEROBIC C4-DICARBOXYLATE TRANSPORT PROTEIN"/>
    <property type="match status" value="1"/>
</dbReference>
<dbReference type="AlphaFoldDB" id="A0A7M2WTD5"/>
<gene>
    <name evidence="9" type="ORF">IPV69_21030</name>
</gene>
<proteinExistence type="predicted"/>
<dbReference type="GO" id="GO:0005886">
    <property type="term" value="C:plasma membrane"/>
    <property type="evidence" value="ECO:0007669"/>
    <property type="project" value="TreeGrafter"/>
</dbReference>
<comment type="subcellular location">
    <subcellularLocation>
        <location evidence="1">Membrane</location>
        <topology evidence="1">Multi-pass membrane protein</topology>
    </subcellularLocation>
</comment>
<feature type="transmembrane region" description="Helical" evidence="8">
    <location>
        <begin position="345"/>
        <end position="364"/>
    </location>
</feature>
<dbReference type="KEGG" id="hbs:IPV69_21030"/>
<evidence type="ECO:0000256" key="8">
    <source>
        <dbReference type="SAM" id="Phobius"/>
    </source>
</evidence>
<evidence type="ECO:0000256" key="1">
    <source>
        <dbReference type="ARBA" id="ARBA00004141"/>
    </source>
</evidence>
<dbReference type="Proteomes" id="UP000593765">
    <property type="component" value="Chromosome"/>
</dbReference>
<keyword evidence="10" id="KW-1185">Reference proteome</keyword>
<evidence type="ECO:0000256" key="7">
    <source>
        <dbReference type="SAM" id="MobiDB-lite"/>
    </source>
</evidence>
<keyword evidence="6 8" id="KW-0472">Membrane</keyword>
<dbReference type="EMBL" id="CP063458">
    <property type="protein sequence ID" value="QOV88693.1"/>
    <property type="molecule type" value="Genomic_DNA"/>
</dbReference>
<protein>
    <submittedName>
        <fullName evidence="9">Cation:dicarboxylase symporter family transporter</fullName>
    </submittedName>
</protein>
<evidence type="ECO:0000256" key="6">
    <source>
        <dbReference type="ARBA" id="ARBA00023136"/>
    </source>
</evidence>
<dbReference type="PANTHER" id="PTHR42865">
    <property type="entry name" value="PROTON/GLUTAMATE-ASPARTATE SYMPORTER"/>
    <property type="match status" value="1"/>
</dbReference>
<evidence type="ECO:0000256" key="4">
    <source>
        <dbReference type="ARBA" id="ARBA00022847"/>
    </source>
</evidence>
<name>A0A7M2WTD5_9BACT</name>
<feature type="transmembrane region" description="Helical" evidence="8">
    <location>
        <begin position="226"/>
        <end position="246"/>
    </location>
</feature>